<name>A0ABP7NGD5_9BACT</name>
<gene>
    <name evidence="2" type="ORF">GCM10022406_30410</name>
</gene>
<evidence type="ECO:0008006" key="4">
    <source>
        <dbReference type="Google" id="ProtNLM"/>
    </source>
</evidence>
<feature type="chain" id="PRO_5045825071" description="T9SS type A sorting domain-containing protein" evidence="1">
    <location>
        <begin position="20"/>
        <end position="387"/>
    </location>
</feature>
<proteinExistence type="predicted"/>
<feature type="signal peptide" evidence="1">
    <location>
        <begin position="1"/>
        <end position="19"/>
    </location>
</feature>
<dbReference type="Proteomes" id="UP001499909">
    <property type="component" value="Unassembled WGS sequence"/>
</dbReference>
<keyword evidence="3" id="KW-1185">Reference proteome</keyword>
<evidence type="ECO:0000313" key="2">
    <source>
        <dbReference type="EMBL" id="GAA3946485.1"/>
    </source>
</evidence>
<protein>
    <recommendedName>
        <fullName evidence="4">T9SS type A sorting domain-containing protein</fullName>
    </recommendedName>
</protein>
<accession>A0ABP7NGD5</accession>
<comment type="caution">
    <text evidence="2">The sequence shown here is derived from an EMBL/GenBank/DDBJ whole genome shotgun (WGS) entry which is preliminary data.</text>
</comment>
<dbReference type="RefSeq" id="WP_345115756.1">
    <property type="nucleotide sequence ID" value="NZ_BAABDH010000099.1"/>
</dbReference>
<organism evidence="2 3">
    <name type="scientific">Hymenobacter algoricola</name>
    <dbReference type="NCBI Taxonomy" id="486267"/>
    <lineage>
        <taxon>Bacteria</taxon>
        <taxon>Pseudomonadati</taxon>
        <taxon>Bacteroidota</taxon>
        <taxon>Cytophagia</taxon>
        <taxon>Cytophagales</taxon>
        <taxon>Hymenobacteraceae</taxon>
        <taxon>Hymenobacter</taxon>
    </lineage>
</organism>
<dbReference type="EMBL" id="BAABDH010000099">
    <property type="protein sequence ID" value="GAA3946485.1"/>
    <property type="molecule type" value="Genomic_DNA"/>
</dbReference>
<sequence length="387" mass="40958">MNRSFYATLLLFTSLTARAQSPVIDRTDMPAPTTAAPVDTLRLSVAGPGLPAGAPLLSQRGPAQTWSYAALTPVSQQVERYVTVSSVTATAPLYLLYFGPLGGVNRATAASPQALPLPPGAPVQVTDSYQFYSTTAAAAPAQDFRSVGFGAKLAGTPIPVTYASQAQQDVIYRFPLSYASPRDSSSSFFATPAAASAVGYLSQKRKRVNRPDAWGTLITPFGSFSTVRVVTTLTDHDSVAFGGGPGIGFDLPVTREYKWLAKTHHVPLLTITTTLVGSQETIVSIRYRDRYRRIVPLAAKQEAAALAGVGVYPNPLAAGPLHLTGLPGTAALVQATDLTGRRLFEWPLKAGPTEATIPAAALGSFHGVALLRIQTARAVVVRRVVRQ</sequence>
<reference evidence="3" key="1">
    <citation type="journal article" date="2019" name="Int. J. Syst. Evol. Microbiol.">
        <title>The Global Catalogue of Microorganisms (GCM) 10K type strain sequencing project: providing services to taxonomists for standard genome sequencing and annotation.</title>
        <authorList>
            <consortium name="The Broad Institute Genomics Platform"/>
            <consortium name="The Broad Institute Genome Sequencing Center for Infectious Disease"/>
            <person name="Wu L."/>
            <person name="Ma J."/>
        </authorList>
    </citation>
    <scope>NUCLEOTIDE SEQUENCE [LARGE SCALE GENOMIC DNA]</scope>
    <source>
        <strain evidence="3">JCM 17214</strain>
    </source>
</reference>
<evidence type="ECO:0000256" key="1">
    <source>
        <dbReference type="SAM" id="SignalP"/>
    </source>
</evidence>
<keyword evidence="1" id="KW-0732">Signal</keyword>
<evidence type="ECO:0000313" key="3">
    <source>
        <dbReference type="Proteomes" id="UP001499909"/>
    </source>
</evidence>